<proteinExistence type="predicted"/>
<dbReference type="Proteomes" id="UP000601435">
    <property type="component" value="Unassembled WGS sequence"/>
</dbReference>
<keyword evidence="3" id="KW-1133">Transmembrane helix</keyword>
<dbReference type="InterPro" id="IPR051553">
    <property type="entry name" value="Ran_GTPase-activating"/>
</dbReference>
<dbReference type="EMBL" id="CAJNJA010035923">
    <property type="protein sequence ID" value="CAE7713400.1"/>
    <property type="molecule type" value="Genomic_DNA"/>
</dbReference>
<dbReference type="Pfam" id="PF13540">
    <property type="entry name" value="RCC1_2"/>
    <property type="match status" value="6"/>
</dbReference>
<dbReference type="PANTHER" id="PTHR45982">
    <property type="entry name" value="REGULATOR OF CHROMOSOME CONDENSATION"/>
    <property type="match status" value="1"/>
</dbReference>
<sequence length="637" mass="67946">MVYQMRSLNPVGMMACVFGVVLVGQAIRTALTALTFLPFSMMTEESRNEASEEMTGLSPNGPDSRKEERLPKNDEATKRERLVWNMIIYFYEHNVSFFASEFGMITILEITYGWSVGACALAMSAKQVARFLIIQILGKIHETRQLTEAALFLATACAAMWGSLFLFRWHWSGSSGAISLLVADSMIYCATCAGTYPSRTWSKDTYKGRPDLQWLRAEHRWQTGHAPAVCSLLVSILIRFLVDKGGRNSFAIFQLVVCFLAFCTACKAVYLKEEVDEETKTTVPPDEAMPKLQQPNLGIGRLSSASAVAAGHASTCAISEAGQLVCFGETEDALPRDQGPMVAVAAGDHYMCVVNASGELVCFGDNRYGQCDVPLDLGPVVAVAAGFGHTCAVKASGELVCFGHNRYGQCDVPLDLGPVVAVAAGLRHTCAVKASGELVCFGGNDFGKSDVPADLGPVVAVAAGRHHTCAVKASGELVCFGRNRFGQCDVPADLGPVVAVAAGRHHTCAVKASGELVCFGDNHSDQCDVPADLGPVVAVAAGLRHTCAVKASGELVCFGDNLMAQCNMPAGFKVCLAPQSIGTPTPDPAQEVRPCRSFSSPTWASQTPEALKTLNPDARQGQSAKSLTPKPIPFLKN</sequence>
<keyword evidence="3" id="KW-0812">Transmembrane</keyword>
<dbReference type="GO" id="GO:0005737">
    <property type="term" value="C:cytoplasm"/>
    <property type="evidence" value="ECO:0007669"/>
    <property type="project" value="TreeGrafter"/>
</dbReference>
<protein>
    <submittedName>
        <fullName evidence="4">Herc4 protein</fullName>
    </submittedName>
</protein>
<feature type="region of interest" description="Disordered" evidence="2">
    <location>
        <begin position="584"/>
        <end position="637"/>
    </location>
</feature>
<dbReference type="AlphaFoldDB" id="A0A812X6U7"/>
<evidence type="ECO:0000256" key="1">
    <source>
        <dbReference type="PROSITE-ProRule" id="PRU00235"/>
    </source>
</evidence>
<dbReference type="SUPFAM" id="SSF50985">
    <property type="entry name" value="RCC1/BLIP-II"/>
    <property type="match status" value="1"/>
</dbReference>
<feature type="repeat" description="RCC1" evidence="1">
    <location>
        <begin position="475"/>
        <end position="513"/>
    </location>
</feature>
<evidence type="ECO:0000313" key="5">
    <source>
        <dbReference type="Proteomes" id="UP000601435"/>
    </source>
</evidence>
<dbReference type="Gene3D" id="2.130.10.30">
    <property type="entry name" value="Regulator of chromosome condensation 1/beta-lactamase-inhibitor protein II"/>
    <property type="match status" value="1"/>
</dbReference>
<feature type="repeat" description="RCC1" evidence="1">
    <location>
        <begin position="397"/>
        <end position="435"/>
    </location>
</feature>
<name>A0A812X6U7_9DINO</name>
<evidence type="ECO:0000313" key="4">
    <source>
        <dbReference type="EMBL" id="CAE7713400.1"/>
    </source>
</evidence>
<keyword evidence="5" id="KW-1185">Reference proteome</keyword>
<keyword evidence="3" id="KW-0472">Membrane</keyword>
<reference evidence="4" key="1">
    <citation type="submission" date="2021-02" db="EMBL/GenBank/DDBJ databases">
        <authorList>
            <person name="Dougan E. K."/>
            <person name="Rhodes N."/>
            <person name="Thang M."/>
            <person name="Chan C."/>
        </authorList>
    </citation>
    <scope>NUCLEOTIDE SEQUENCE</scope>
</reference>
<comment type="caution">
    <text evidence="4">The sequence shown here is derived from an EMBL/GenBank/DDBJ whole genome shotgun (WGS) entry which is preliminary data.</text>
</comment>
<dbReference type="GO" id="GO:0005085">
    <property type="term" value="F:guanyl-nucleotide exchange factor activity"/>
    <property type="evidence" value="ECO:0007669"/>
    <property type="project" value="TreeGrafter"/>
</dbReference>
<dbReference type="InterPro" id="IPR036259">
    <property type="entry name" value="MFS_trans_sf"/>
</dbReference>
<gene>
    <name evidence="4" type="primary">Herc4</name>
    <name evidence="4" type="ORF">SNEC2469_LOCUS20571</name>
</gene>
<feature type="compositionally biased region" description="Basic and acidic residues" evidence="2">
    <location>
        <begin position="63"/>
        <end position="72"/>
    </location>
</feature>
<evidence type="ECO:0000256" key="3">
    <source>
        <dbReference type="SAM" id="Phobius"/>
    </source>
</evidence>
<dbReference type="OrthoDB" id="61110at2759"/>
<feature type="transmembrane region" description="Helical" evidence="3">
    <location>
        <begin position="224"/>
        <end position="242"/>
    </location>
</feature>
<feature type="transmembrane region" description="Helical" evidence="3">
    <location>
        <begin position="12"/>
        <end position="37"/>
    </location>
</feature>
<feature type="region of interest" description="Disordered" evidence="2">
    <location>
        <begin position="48"/>
        <end position="72"/>
    </location>
</feature>
<dbReference type="PANTHER" id="PTHR45982:SF1">
    <property type="entry name" value="REGULATOR OF CHROMOSOME CONDENSATION"/>
    <property type="match status" value="1"/>
</dbReference>
<dbReference type="InterPro" id="IPR009091">
    <property type="entry name" value="RCC1/BLIP-II"/>
</dbReference>
<feature type="compositionally biased region" description="Polar residues" evidence="2">
    <location>
        <begin position="597"/>
        <end position="608"/>
    </location>
</feature>
<evidence type="ECO:0000256" key="2">
    <source>
        <dbReference type="SAM" id="MobiDB-lite"/>
    </source>
</evidence>
<dbReference type="SUPFAM" id="SSF103473">
    <property type="entry name" value="MFS general substrate transporter"/>
    <property type="match status" value="1"/>
</dbReference>
<dbReference type="InterPro" id="IPR000408">
    <property type="entry name" value="Reg_chr_condens"/>
</dbReference>
<organism evidence="4 5">
    <name type="scientific">Symbiodinium necroappetens</name>
    <dbReference type="NCBI Taxonomy" id="1628268"/>
    <lineage>
        <taxon>Eukaryota</taxon>
        <taxon>Sar</taxon>
        <taxon>Alveolata</taxon>
        <taxon>Dinophyceae</taxon>
        <taxon>Suessiales</taxon>
        <taxon>Symbiodiniaceae</taxon>
        <taxon>Symbiodinium</taxon>
    </lineage>
</organism>
<feature type="repeat" description="RCC1" evidence="1">
    <location>
        <begin position="436"/>
        <end position="474"/>
    </location>
</feature>
<accession>A0A812X6U7</accession>
<dbReference type="PROSITE" id="PS50012">
    <property type="entry name" value="RCC1_3"/>
    <property type="match status" value="3"/>
</dbReference>
<feature type="transmembrane region" description="Helical" evidence="3">
    <location>
        <begin position="249"/>
        <end position="270"/>
    </location>
</feature>
<feature type="transmembrane region" description="Helical" evidence="3">
    <location>
        <begin position="149"/>
        <end position="171"/>
    </location>
</feature>